<evidence type="ECO:0000313" key="4">
    <source>
        <dbReference type="EMBL" id="MEN5378775.1"/>
    </source>
</evidence>
<dbReference type="InterPro" id="IPR027417">
    <property type="entry name" value="P-loop_NTPase"/>
</dbReference>
<keyword evidence="1" id="KW-0175">Coiled coil</keyword>
<gene>
    <name evidence="4" type="ORF">ABE541_16040</name>
</gene>
<name>A0ABV0BW35_9SPHI</name>
<dbReference type="Gene3D" id="3.40.50.300">
    <property type="entry name" value="P-loop containing nucleotide triphosphate hydrolases"/>
    <property type="match status" value="1"/>
</dbReference>
<keyword evidence="5" id="KW-1185">Reference proteome</keyword>
<evidence type="ECO:0000259" key="3">
    <source>
        <dbReference type="Pfam" id="PF07693"/>
    </source>
</evidence>
<keyword evidence="2" id="KW-0812">Transmembrane</keyword>
<dbReference type="EMBL" id="JBDJNQ010000007">
    <property type="protein sequence ID" value="MEN5378775.1"/>
    <property type="molecule type" value="Genomic_DNA"/>
</dbReference>
<evidence type="ECO:0000256" key="1">
    <source>
        <dbReference type="SAM" id="Coils"/>
    </source>
</evidence>
<organism evidence="4 5">
    <name type="scientific">Sphingobacterium kitahiroshimense</name>
    <dbReference type="NCBI Taxonomy" id="470446"/>
    <lineage>
        <taxon>Bacteria</taxon>
        <taxon>Pseudomonadati</taxon>
        <taxon>Bacteroidota</taxon>
        <taxon>Sphingobacteriia</taxon>
        <taxon>Sphingobacteriales</taxon>
        <taxon>Sphingobacteriaceae</taxon>
        <taxon>Sphingobacterium</taxon>
    </lineage>
</organism>
<feature type="domain" description="KAP NTPase" evidence="3">
    <location>
        <begin position="207"/>
        <end position="495"/>
    </location>
</feature>
<feature type="transmembrane region" description="Helical" evidence="2">
    <location>
        <begin position="154"/>
        <end position="178"/>
    </location>
</feature>
<keyword evidence="2" id="KW-0472">Membrane</keyword>
<evidence type="ECO:0000256" key="2">
    <source>
        <dbReference type="SAM" id="Phobius"/>
    </source>
</evidence>
<dbReference type="Pfam" id="PF07693">
    <property type="entry name" value="KAP_NTPase"/>
    <property type="match status" value="1"/>
</dbReference>
<feature type="transmembrane region" description="Helical" evidence="2">
    <location>
        <begin position="114"/>
        <end position="134"/>
    </location>
</feature>
<dbReference type="SUPFAM" id="SSF52540">
    <property type="entry name" value="P-loop containing nucleoside triphosphate hydrolases"/>
    <property type="match status" value="1"/>
</dbReference>
<feature type="coiled-coil region" evidence="1">
    <location>
        <begin position="420"/>
        <end position="451"/>
    </location>
</feature>
<comment type="caution">
    <text evidence="4">The sequence shown here is derived from an EMBL/GenBank/DDBJ whole genome shotgun (WGS) entry which is preliminary data.</text>
</comment>
<dbReference type="InterPro" id="IPR011646">
    <property type="entry name" value="KAP_P-loop"/>
</dbReference>
<protein>
    <submittedName>
        <fullName evidence="4">P-loop NTPase fold protein</fullName>
    </submittedName>
</protein>
<keyword evidence="2" id="KW-1133">Transmembrane helix</keyword>
<sequence length="617" mass="72272">MKITNEQVGKFLLLWIVFFNFLKLIGMLIWKVSDNYKLRKGIARQILNCVLYSIFWIAIWMFTPISIFFKENFVGYLFNKDLKDGAYSALVIIFILFASIPLYLYGAKLIKDKFLISLKNLSPIIAIVCLFWYYRFFSNDYQFYGIVQGEIGKILKILDFPVIVLMIYSGIVCFYSIFQEKKVNTYNSMMVVDSPLLNKENDEYDRSQFYKSIINTLSGSIGQKDKALSIGVVNKWGEGKTSFIGFLKKEFLKDNNTIFIEFNPWYSSSSSNLTMDFFQTLDQELSKYIYTGSLLRKYAKSLTNIDSPLNPFKYLPDNWVSEKSHDEYFKDINALLLKLNKRIIVTIDDLDRLDNKEVFAVFQVIRNSANFDKMVFITPFDKEYVVHSLSELKIHKPEDYTKKIFDVEFSLPPISKFHLIRAFEIILKEALQKLNKLKAESKKELSDQIEQILIDSGLSIVGTVKYTVINKVMFENLRNKRDLIRFVNSLVINLRDSHEIVYLPDVFILELIKHLDVGFFRKLFETKDWITKEDGSNNFLENNVLNDPELEVILTAVNDENMQLTLKELLRNLVAMPLSNDFNSGYSFHYSSNYYNYHQFKYDGVSNRDIEDLFLDQ</sequence>
<accession>A0ABV0BW35</accession>
<feature type="transmembrane region" description="Helical" evidence="2">
    <location>
        <begin position="12"/>
        <end position="30"/>
    </location>
</feature>
<feature type="transmembrane region" description="Helical" evidence="2">
    <location>
        <begin position="50"/>
        <end position="69"/>
    </location>
</feature>
<evidence type="ECO:0000313" key="5">
    <source>
        <dbReference type="Proteomes" id="UP001409291"/>
    </source>
</evidence>
<dbReference type="RefSeq" id="WP_346581686.1">
    <property type="nucleotide sequence ID" value="NZ_JBDJNQ010000007.1"/>
</dbReference>
<feature type="transmembrane region" description="Helical" evidence="2">
    <location>
        <begin position="89"/>
        <end position="107"/>
    </location>
</feature>
<proteinExistence type="predicted"/>
<reference evidence="4 5" key="1">
    <citation type="submission" date="2024-04" db="EMBL/GenBank/DDBJ databases">
        <title>WGS of bacteria from Torrens River.</title>
        <authorList>
            <person name="Wyrsch E.R."/>
            <person name="Drigo B."/>
        </authorList>
    </citation>
    <scope>NUCLEOTIDE SEQUENCE [LARGE SCALE GENOMIC DNA]</scope>
    <source>
        <strain evidence="4 5">TWI391</strain>
    </source>
</reference>
<dbReference type="Proteomes" id="UP001409291">
    <property type="component" value="Unassembled WGS sequence"/>
</dbReference>